<name>A0AAN9Q305_CANGL</name>
<dbReference type="InterPro" id="IPR013087">
    <property type="entry name" value="Znf_C2H2_type"/>
</dbReference>
<dbReference type="AlphaFoldDB" id="A0AAN9Q305"/>
<keyword evidence="1" id="KW-0862">Zinc</keyword>
<feature type="region of interest" description="Disordered" evidence="2">
    <location>
        <begin position="1"/>
        <end position="57"/>
    </location>
</feature>
<protein>
    <recommendedName>
        <fullName evidence="3">C2H2-type domain-containing protein</fullName>
    </recommendedName>
</protein>
<dbReference type="InterPro" id="IPR036236">
    <property type="entry name" value="Znf_C2H2_sf"/>
</dbReference>
<comment type="caution">
    <text evidence="4">The sequence shown here is derived from an EMBL/GenBank/DDBJ whole genome shotgun (WGS) entry which is preliminary data.</text>
</comment>
<evidence type="ECO:0000256" key="2">
    <source>
        <dbReference type="SAM" id="MobiDB-lite"/>
    </source>
</evidence>
<evidence type="ECO:0000256" key="1">
    <source>
        <dbReference type="PROSITE-ProRule" id="PRU00042"/>
    </source>
</evidence>
<dbReference type="SUPFAM" id="SSF57667">
    <property type="entry name" value="beta-beta-alpha zinc fingers"/>
    <property type="match status" value="2"/>
</dbReference>
<keyword evidence="5" id="KW-1185">Reference proteome</keyword>
<keyword evidence="1" id="KW-0479">Metal-binding</keyword>
<evidence type="ECO:0000313" key="5">
    <source>
        <dbReference type="Proteomes" id="UP001367508"/>
    </source>
</evidence>
<dbReference type="PANTHER" id="PTHR47591">
    <property type="entry name" value="ZINC FINGER PROTEIN ZAT2-RELATED"/>
    <property type="match status" value="1"/>
</dbReference>
<dbReference type="Pfam" id="PF13912">
    <property type="entry name" value="zf-C2H2_6"/>
    <property type="match status" value="2"/>
</dbReference>
<dbReference type="Gene3D" id="3.30.160.60">
    <property type="entry name" value="Classic Zinc Finger"/>
    <property type="match status" value="1"/>
</dbReference>
<sequence length="324" mass="37121">MAFKQKKFDEGLHEDDDGSDKFLEEAENRSNSYFESYEKGDKSKANDDDDERKKESNKVKNTNVTVKLSPNLTSDDKFCCFICKKYFPSNKSLHGHMRTHPNRSWRGVHPPLPSPSDHKHDPCSNLSVEENKTHDYSNELVVAQDEEPSMDPSEHTQMQQRRHKIMTIGKEQVHSEVDIRAALILMSMSHDKWPCGEYSKRPEAEKNMKEALDAMENANIPSTSGLKDHVISHSNETKILENNGKKKRKTLKVKLKNPCSRSKDESRDGYSCDICGKSFPTFQALGGHRSSHNKERNNNRPSNDTREVSTEIQDFDLNQLPNDN</sequence>
<evidence type="ECO:0000313" key="4">
    <source>
        <dbReference type="EMBL" id="KAK7320481.1"/>
    </source>
</evidence>
<feature type="compositionally biased region" description="Basic and acidic residues" evidence="2">
    <location>
        <begin position="19"/>
        <end position="28"/>
    </location>
</feature>
<reference evidence="4 5" key="1">
    <citation type="submission" date="2024-01" db="EMBL/GenBank/DDBJ databases">
        <title>The genomes of 5 underutilized Papilionoideae crops provide insights into root nodulation and disease resistanc.</title>
        <authorList>
            <person name="Jiang F."/>
        </authorList>
    </citation>
    <scope>NUCLEOTIDE SEQUENCE [LARGE SCALE GENOMIC DNA]</scope>
    <source>
        <strain evidence="4">LVBAO_FW01</strain>
        <tissue evidence="4">Leaves</tissue>
    </source>
</reference>
<dbReference type="PROSITE" id="PS50157">
    <property type="entry name" value="ZINC_FINGER_C2H2_2"/>
    <property type="match status" value="2"/>
</dbReference>
<feature type="region of interest" description="Disordered" evidence="2">
    <location>
        <begin position="92"/>
        <end position="134"/>
    </location>
</feature>
<dbReference type="PANTHER" id="PTHR47591:SF1">
    <property type="entry name" value="ZINC FINGER PROTEIN ZAT2-RELATED"/>
    <property type="match status" value="1"/>
</dbReference>
<evidence type="ECO:0000259" key="3">
    <source>
        <dbReference type="PROSITE" id="PS50157"/>
    </source>
</evidence>
<accession>A0AAN9Q305</accession>
<feature type="region of interest" description="Disordered" evidence="2">
    <location>
        <begin position="283"/>
        <end position="324"/>
    </location>
</feature>
<keyword evidence="1" id="KW-0863">Zinc-finger</keyword>
<gene>
    <name evidence="4" type="ORF">VNO77_29989</name>
</gene>
<proteinExistence type="predicted"/>
<dbReference type="SMART" id="SM00355">
    <property type="entry name" value="ZnF_C2H2"/>
    <property type="match status" value="2"/>
</dbReference>
<dbReference type="PROSITE" id="PS00028">
    <property type="entry name" value="ZINC_FINGER_C2H2_1"/>
    <property type="match status" value="2"/>
</dbReference>
<feature type="domain" description="C2H2-type" evidence="3">
    <location>
        <begin position="78"/>
        <end position="105"/>
    </location>
</feature>
<feature type="compositionally biased region" description="Basic residues" evidence="2">
    <location>
        <begin position="93"/>
        <end position="103"/>
    </location>
</feature>
<feature type="compositionally biased region" description="Basic and acidic residues" evidence="2">
    <location>
        <begin position="1"/>
        <end position="11"/>
    </location>
</feature>
<feature type="compositionally biased region" description="Basic and acidic residues" evidence="2">
    <location>
        <begin position="36"/>
        <end position="57"/>
    </location>
</feature>
<dbReference type="Proteomes" id="UP001367508">
    <property type="component" value="Unassembled WGS sequence"/>
</dbReference>
<dbReference type="EMBL" id="JAYMYQ010000007">
    <property type="protein sequence ID" value="KAK7320481.1"/>
    <property type="molecule type" value="Genomic_DNA"/>
</dbReference>
<organism evidence="4 5">
    <name type="scientific">Canavalia gladiata</name>
    <name type="common">Sword bean</name>
    <name type="synonym">Dolichos gladiatus</name>
    <dbReference type="NCBI Taxonomy" id="3824"/>
    <lineage>
        <taxon>Eukaryota</taxon>
        <taxon>Viridiplantae</taxon>
        <taxon>Streptophyta</taxon>
        <taxon>Embryophyta</taxon>
        <taxon>Tracheophyta</taxon>
        <taxon>Spermatophyta</taxon>
        <taxon>Magnoliopsida</taxon>
        <taxon>eudicotyledons</taxon>
        <taxon>Gunneridae</taxon>
        <taxon>Pentapetalae</taxon>
        <taxon>rosids</taxon>
        <taxon>fabids</taxon>
        <taxon>Fabales</taxon>
        <taxon>Fabaceae</taxon>
        <taxon>Papilionoideae</taxon>
        <taxon>50 kb inversion clade</taxon>
        <taxon>NPAAA clade</taxon>
        <taxon>indigoferoid/millettioid clade</taxon>
        <taxon>Phaseoleae</taxon>
        <taxon>Canavalia</taxon>
    </lineage>
</organism>
<feature type="domain" description="C2H2-type" evidence="3">
    <location>
        <begin position="270"/>
        <end position="297"/>
    </location>
</feature>
<dbReference type="GO" id="GO:0008270">
    <property type="term" value="F:zinc ion binding"/>
    <property type="evidence" value="ECO:0007669"/>
    <property type="project" value="UniProtKB-KW"/>
</dbReference>
<feature type="compositionally biased region" description="Basic and acidic residues" evidence="2">
    <location>
        <begin position="292"/>
        <end position="309"/>
    </location>
</feature>